<dbReference type="EC" id="3.4.24.-" evidence="11"/>
<keyword evidence="7 11" id="KW-0862">Zinc</keyword>
<organism evidence="13 14">
    <name type="scientific">Candidatus Buchananbacteria bacterium RIFCSPHIGHO2_01_FULL_39_14</name>
    <dbReference type="NCBI Taxonomy" id="1797532"/>
    <lineage>
        <taxon>Bacteria</taxon>
        <taxon>Candidatus Buchananiibacteriota</taxon>
    </lineage>
</organism>
<sequence length="389" mass="42799">MLLTLVTFFAVLGILVLVHEFGHFVVARRAGVKVEEFGLGLPPRAIGFYKTPEGKWRRLGLKTKTASTTIWSLNWVPLGGFVKIKGEEGGSANEPDSFAAQGVFRRIWIISAGVTMNIILAAILMAISLGIGSPQLINEQSLHFGARIREVEIRILEVLAESPAHQSGLEVADSIITVDGQNFSKIEELQNYFDERVGKEVTLSIKRKTELLEKKVVPQILTQTNRGGLGVALVQTGFVSYPWYSSPVYGVIETFEMIGGVIYGFYLIIANLIVSQQLIGEIYGPVGIAGLIGDAARLGFLYVLQFTAVLSVIIAVINFLPFPALDGGRVFFLLIEAIRKKPVNQKFETAMHNLGFALLMVLVVIVTFRDIARVSSGFLNWWQKISGLF</sequence>
<dbReference type="EMBL" id="MHIB01000016">
    <property type="protein sequence ID" value="OGY44471.1"/>
    <property type="molecule type" value="Genomic_DNA"/>
</dbReference>
<evidence type="ECO:0000256" key="7">
    <source>
        <dbReference type="ARBA" id="ARBA00022833"/>
    </source>
</evidence>
<evidence type="ECO:0000256" key="11">
    <source>
        <dbReference type="RuleBase" id="RU362031"/>
    </source>
</evidence>
<keyword evidence="9 11" id="KW-0482">Metalloprotease</keyword>
<dbReference type="Gene3D" id="2.30.42.10">
    <property type="match status" value="1"/>
</dbReference>
<feature type="domain" description="PDZ" evidence="12">
    <location>
        <begin position="142"/>
        <end position="209"/>
    </location>
</feature>
<dbReference type="Pfam" id="PF17820">
    <property type="entry name" value="PDZ_6"/>
    <property type="match status" value="1"/>
</dbReference>
<dbReference type="SMART" id="SM00228">
    <property type="entry name" value="PDZ"/>
    <property type="match status" value="1"/>
</dbReference>
<dbReference type="GO" id="GO:0016020">
    <property type="term" value="C:membrane"/>
    <property type="evidence" value="ECO:0007669"/>
    <property type="project" value="UniProtKB-SubCell"/>
</dbReference>
<comment type="caution">
    <text evidence="13">The sequence shown here is derived from an EMBL/GenBank/DDBJ whole genome shotgun (WGS) entry which is preliminary data.</text>
</comment>
<comment type="subcellular location">
    <subcellularLocation>
        <location evidence="2">Membrane</location>
        <topology evidence="2">Multi-pass membrane protein</topology>
    </subcellularLocation>
</comment>
<evidence type="ECO:0000259" key="12">
    <source>
        <dbReference type="SMART" id="SM00228"/>
    </source>
</evidence>
<feature type="transmembrane region" description="Helical" evidence="11">
    <location>
        <begin position="350"/>
        <end position="368"/>
    </location>
</feature>
<evidence type="ECO:0000256" key="6">
    <source>
        <dbReference type="ARBA" id="ARBA00022801"/>
    </source>
</evidence>
<gene>
    <name evidence="13" type="ORF">A2729_02295</name>
</gene>
<keyword evidence="6 11" id="KW-0378">Hydrolase</keyword>
<feature type="transmembrane region" description="Helical" evidence="11">
    <location>
        <begin position="107"/>
        <end position="131"/>
    </location>
</feature>
<evidence type="ECO:0000313" key="13">
    <source>
        <dbReference type="EMBL" id="OGY44471.1"/>
    </source>
</evidence>
<proteinExistence type="inferred from homology"/>
<feature type="transmembrane region" description="Helical" evidence="11">
    <location>
        <begin position="257"/>
        <end position="279"/>
    </location>
</feature>
<feature type="transmembrane region" description="Helical" evidence="11">
    <location>
        <begin position="300"/>
        <end position="320"/>
    </location>
</feature>
<dbReference type="PANTHER" id="PTHR42837">
    <property type="entry name" value="REGULATOR OF SIGMA-E PROTEASE RSEP"/>
    <property type="match status" value="1"/>
</dbReference>
<evidence type="ECO:0000256" key="2">
    <source>
        <dbReference type="ARBA" id="ARBA00004141"/>
    </source>
</evidence>
<dbReference type="InterPro" id="IPR004387">
    <property type="entry name" value="Pept_M50_Zn"/>
</dbReference>
<evidence type="ECO:0000256" key="8">
    <source>
        <dbReference type="ARBA" id="ARBA00022989"/>
    </source>
</evidence>
<dbReference type="GO" id="GO:0006508">
    <property type="term" value="P:proteolysis"/>
    <property type="evidence" value="ECO:0007669"/>
    <property type="project" value="UniProtKB-KW"/>
</dbReference>
<evidence type="ECO:0000256" key="5">
    <source>
        <dbReference type="ARBA" id="ARBA00022692"/>
    </source>
</evidence>
<reference evidence="13 14" key="1">
    <citation type="journal article" date="2016" name="Nat. Commun.">
        <title>Thousands of microbial genomes shed light on interconnected biogeochemical processes in an aquifer system.</title>
        <authorList>
            <person name="Anantharaman K."/>
            <person name="Brown C.T."/>
            <person name="Hug L.A."/>
            <person name="Sharon I."/>
            <person name="Castelle C.J."/>
            <person name="Probst A.J."/>
            <person name="Thomas B.C."/>
            <person name="Singh A."/>
            <person name="Wilkins M.J."/>
            <person name="Karaoz U."/>
            <person name="Brodie E.L."/>
            <person name="Williams K.H."/>
            <person name="Hubbard S.S."/>
            <person name="Banfield J.F."/>
        </authorList>
    </citation>
    <scope>NUCLEOTIDE SEQUENCE [LARGE SCALE GENOMIC DNA]</scope>
</reference>
<dbReference type="AlphaFoldDB" id="A0A1G1XWX3"/>
<evidence type="ECO:0000256" key="1">
    <source>
        <dbReference type="ARBA" id="ARBA00001947"/>
    </source>
</evidence>
<evidence type="ECO:0000256" key="9">
    <source>
        <dbReference type="ARBA" id="ARBA00023049"/>
    </source>
</evidence>
<dbReference type="InterPro" id="IPR001478">
    <property type="entry name" value="PDZ"/>
</dbReference>
<dbReference type="GO" id="GO:0004222">
    <property type="term" value="F:metalloendopeptidase activity"/>
    <property type="evidence" value="ECO:0007669"/>
    <property type="project" value="InterPro"/>
</dbReference>
<comment type="cofactor">
    <cofactor evidence="1 11">
        <name>Zn(2+)</name>
        <dbReference type="ChEBI" id="CHEBI:29105"/>
    </cofactor>
</comment>
<dbReference type="Pfam" id="PF02163">
    <property type="entry name" value="Peptidase_M50"/>
    <property type="match status" value="1"/>
</dbReference>
<protein>
    <recommendedName>
        <fullName evidence="11">Zinc metalloprotease</fullName>
        <ecNumber evidence="11">3.4.24.-</ecNumber>
    </recommendedName>
</protein>
<dbReference type="InterPro" id="IPR008915">
    <property type="entry name" value="Peptidase_M50"/>
</dbReference>
<keyword evidence="8 11" id="KW-1133">Transmembrane helix</keyword>
<keyword evidence="4 13" id="KW-0645">Protease</keyword>
<dbReference type="NCBIfam" id="TIGR00054">
    <property type="entry name" value="RIP metalloprotease RseP"/>
    <property type="match status" value="1"/>
</dbReference>
<dbReference type="InterPro" id="IPR041489">
    <property type="entry name" value="PDZ_6"/>
</dbReference>
<dbReference type="InterPro" id="IPR036034">
    <property type="entry name" value="PDZ_sf"/>
</dbReference>
<evidence type="ECO:0000313" key="14">
    <source>
        <dbReference type="Proteomes" id="UP000178930"/>
    </source>
</evidence>
<dbReference type="SUPFAM" id="SSF50156">
    <property type="entry name" value="PDZ domain-like"/>
    <property type="match status" value="1"/>
</dbReference>
<keyword evidence="11" id="KW-0479">Metal-binding</keyword>
<accession>A0A1G1XWX3</accession>
<dbReference type="CDD" id="cd06163">
    <property type="entry name" value="S2P-M50_PDZ_RseP-like"/>
    <property type="match status" value="1"/>
</dbReference>
<evidence type="ECO:0000256" key="3">
    <source>
        <dbReference type="ARBA" id="ARBA00007931"/>
    </source>
</evidence>
<dbReference type="STRING" id="1797532.A2729_02295"/>
<keyword evidence="5 11" id="KW-0812">Transmembrane</keyword>
<evidence type="ECO:0000256" key="4">
    <source>
        <dbReference type="ARBA" id="ARBA00022670"/>
    </source>
</evidence>
<dbReference type="Proteomes" id="UP000178930">
    <property type="component" value="Unassembled WGS sequence"/>
</dbReference>
<comment type="similarity">
    <text evidence="3 11">Belongs to the peptidase M50B family.</text>
</comment>
<evidence type="ECO:0000256" key="10">
    <source>
        <dbReference type="ARBA" id="ARBA00023136"/>
    </source>
</evidence>
<keyword evidence="10 11" id="KW-0472">Membrane</keyword>
<dbReference type="GO" id="GO:0046872">
    <property type="term" value="F:metal ion binding"/>
    <property type="evidence" value="ECO:0007669"/>
    <property type="project" value="UniProtKB-KW"/>
</dbReference>
<dbReference type="PANTHER" id="PTHR42837:SF2">
    <property type="entry name" value="MEMBRANE METALLOPROTEASE ARASP2, CHLOROPLASTIC-RELATED"/>
    <property type="match status" value="1"/>
</dbReference>
<name>A0A1G1XWX3_9BACT</name>